<dbReference type="EMBL" id="JABZGR010000022">
    <property type="protein sequence ID" value="MBF0970757.1"/>
    <property type="molecule type" value="Genomic_DNA"/>
</dbReference>
<organism evidence="3 4">
    <name type="scientific">Alloprevotella tannerae</name>
    <dbReference type="NCBI Taxonomy" id="76122"/>
    <lineage>
        <taxon>Bacteria</taxon>
        <taxon>Pseudomonadati</taxon>
        <taxon>Bacteroidota</taxon>
        <taxon>Bacteroidia</taxon>
        <taxon>Bacteroidales</taxon>
        <taxon>Prevotellaceae</taxon>
        <taxon>Alloprevotella</taxon>
    </lineage>
</organism>
<accession>A0A929RWS9</accession>
<dbReference type="Proteomes" id="UP000704068">
    <property type="component" value="Unassembled WGS sequence"/>
</dbReference>
<reference evidence="3" key="1">
    <citation type="submission" date="2020-04" db="EMBL/GenBank/DDBJ databases">
        <title>Deep metagenomics examines the oral microbiome during advanced dental caries in children, revealing novel taxa and co-occurrences with host molecules.</title>
        <authorList>
            <person name="Baker J.L."/>
            <person name="Morton J.T."/>
            <person name="Dinis M."/>
            <person name="Alvarez R."/>
            <person name="Tran N.C."/>
            <person name="Knight R."/>
            <person name="Edlund A."/>
        </authorList>
    </citation>
    <scope>NUCLEOTIDE SEQUENCE</scope>
    <source>
        <strain evidence="3">JCVI_34_bin.1</strain>
    </source>
</reference>
<evidence type="ECO:0000256" key="1">
    <source>
        <dbReference type="SAM" id="MobiDB-lite"/>
    </source>
</evidence>
<comment type="caution">
    <text evidence="3">The sequence shown here is derived from an EMBL/GenBank/DDBJ whole genome shotgun (WGS) entry which is preliminary data.</text>
</comment>
<feature type="chain" id="PRO_5036843035" description="DUF4625 domain-containing protein" evidence="2">
    <location>
        <begin position="27"/>
        <end position="320"/>
    </location>
</feature>
<feature type="signal peptide" evidence="2">
    <location>
        <begin position="1"/>
        <end position="26"/>
    </location>
</feature>
<protein>
    <recommendedName>
        <fullName evidence="5">DUF4625 domain-containing protein</fullName>
    </recommendedName>
</protein>
<dbReference type="RefSeq" id="WP_303764401.1">
    <property type="nucleotide sequence ID" value="NZ_JABZGR010000022.1"/>
</dbReference>
<feature type="region of interest" description="Disordered" evidence="1">
    <location>
        <begin position="301"/>
        <end position="320"/>
    </location>
</feature>
<evidence type="ECO:0000313" key="4">
    <source>
        <dbReference type="Proteomes" id="UP000704068"/>
    </source>
</evidence>
<proteinExistence type="predicted"/>
<dbReference type="AlphaFoldDB" id="A0A929RWS9"/>
<keyword evidence="2" id="KW-0732">Signal</keyword>
<evidence type="ECO:0000313" key="3">
    <source>
        <dbReference type="EMBL" id="MBF0970757.1"/>
    </source>
</evidence>
<gene>
    <name evidence="3" type="ORF">HXK21_06920</name>
</gene>
<sequence length="320" mass="36406">MKKFYNSTFSILLLLCGLMVSFIACSNDGGDDPADPQLKGDSILVSLTQASRAKAGQDPNGLLVGDTIYYNLVIKDPKAPAEADYTIALESAGNTSYHRRLNQDFKLLIGKVEEGDTVKDWQQINEFPYTIPTQGKYQLKYVTKTHGTFIHSYNFQRRVNKKPNSKITHQSIGFNVLFIEMWYEDCTVRKPGGGHHSVHRNDFYFRIKCGDFATDKLFEKPNGPDSPNGRTYSFEIYYNNNPCFGTFQGGEPRCFFEGPQEKIKAPEVENLTVSSLVININTGDNTAPTIFHYKNLKLENRRPDAPKKKQQNKEKYEIIR</sequence>
<evidence type="ECO:0000256" key="2">
    <source>
        <dbReference type="SAM" id="SignalP"/>
    </source>
</evidence>
<name>A0A929RWS9_9BACT</name>
<dbReference type="PROSITE" id="PS51257">
    <property type="entry name" value="PROKAR_LIPOPROTEIN"/>
    <property type="match status" value="1"/>
</dbReference>
<evidence type="ECO:0008006" key="5">
    <source>
        <dbReference type="Google" id="ProtNLM"/>
    </source>
</evidence>